<name>A0A4Y2FR64_ARAVE</name>
<gene>
    <name evidence="2" type="ORF">AVEN_218151_1</name>
</gene>
<reference evidence="2 3" key="1">
    <citation type="journal article" date="2019" name="Sci. Rep.">
        <title>Orb-weaving spider Araneus ventricosus genome elucidates the spidroin gene catalogue.</title>
        <authorList>
            <person name="Kono N."/>
            <person name="Nakamura H."/>
            <person name="Ohtoshi R."/>
            <person name="Moran D.A.P."/>
            <person name="Shinohara A."/>
            <person name="Yoshida Y."/>
            <person name="Fujiwara M."/>
            <person name="Mori M."/>
            <person name="Tomita M."/>
            <person name="Arakawa K."/>
        </authorList>
    </citation>
    <scope>NUCLEOTIDE SEQUENCE [LARGE SCALE GENOMIC DNA]</scope>
</reference>
<dbReference type="AlphaFoldDB" id="A0A4Y2FR64"/>
<accession>A0A4Y2FR64</accession>
<comment type="caution">
    <text evidence="2">The sequence shown here is derived from an EMBL/GenBank/DDBJ whole genome shotgun (WGS) entry which is preliminary data.</text>
</comment>
<dbReference type="Proteomes" id="UP000499080">
    <property type="component" value="Unassembled WGS sequence"/>
</dbReference>
<dbReference type="EMBL" id="BGPR01001052">
    <property type="protein sequence ID" value="GBM44002.1"/>
    <property type="molecule type" value="Genomic_DNA"/>
</dbReference>
<organism evidence="2 3">
    <name type="scientific">Araneus ventricosus</name>
    <name type="common">Orbweaver spider</name>
    <name type="synonym">Epeira ventricosa</name>
    <dbReference type="NCBI Taxonomy" id="182803"/>
    <lineage>
        <taxon>Eukaryota</taxon>
        <taxon>Metazoa</taxon>
        <taxon>Ecdysozoa</taxon>
        <taxon>Arthropoda</taxon>
        <taxon>Chelicerata</taxon>
        <taxon>Arachnida</taxon>
        <taxon>Araneae</taxon>
        <taxon>Araneomorphae</taxon>
        <taxon>Entelegynae</taxon>
        <taxon>Araneoidea</taxon>
        <taxon>Araneidae</taxon>
        <taxon>Araneus</taxon>
    </lineage>
</organism>
<evidence type="ECO:0000313" key="3">
    <source>
        <dbReference type="Proteomes" id="UP000499080"/>
    </source>
</evidence>
<proteinExistence type="predicted"/>
<evidence type="ECO:0000313" key="2">
    <source>
        <dbReference type="EMBL" id="GBM44002.1"/>
    </source>
</evidence>
<protein>
    <submittedName>
        <fullName evidence="2">Uncharacterized protein</fullName>
    </submittedName>
</protein>
<sequence>MARWRFTPCRFSAHSVKQVIHDSFTQVQIQFQGPPPSSISSVKHSPQIPHHDHTVDAPAGVDLSQGSSNVALDIRTLLSTQLQIPSVYRTGNRF</sequence>
<evidence type="ECO:0000256" key="1">
    <source>
        <dbReference type="SAM" id="MobiDB-lite"/>
    </source>
</evidence>
<keyword evidence="3" id="KW-1185">Reference proteome</keyword>
<feature type="region of interest" description="Disordered" evidence="1">
    <location>
        <begin position="33"/>
        <end position="62"/>
    </location>
</feature>